<proteinExistence type="predicted"/>
<evidence type="ECO:0000256" key="7">
    <source>
        <dbReference type="ARBA" id="ARBA00023004"/>
    </source>
</evidence>
<dbReference type="InterPro" id="IPR003593">
    <property type="entry name" value="AAA+_ATPase"/>
</dbReference>
<dbReference type="SMART" id="SM00382">
    <property type="entry name" value="AAA"/>
    <property type="match status" value="1"/>
</dbReference>
<keyword evidence="2" id="KW-0813">Transport</keyword>
<evidence type="ECO:0000313" key="12">
    <source>
        <dbReference type="EMBL" id="MST75227.1"/>
    </source>
</evidence>
<dbReference type="InterPro" id="IPR003439">
    <property type="entry name" value="ABC_transporter-like_ATP-bd"/>
</dbReference>
<evidence type="ECO:0000256" key="1">
    <source>
        <dbReference type="ARBA" id="ARBA00004202"/>
    </source>
</evidence>
<dbReference type="PROSITE" id="PS50893">
    <property type="entry name" value="ABC_TRANSPORTER_2"/>
    <property type="match status" value="1"/>
</dbReference>
<feature type="compositionally biased region" description="Basic and acidic residues" evidence="10">
    <location>
        <begin position="1"/>
        <end position="10"/>
    </location>
</feature>
<gene>
    <name evidence="12" type="ORF">FYJ75_09355</name>
</gene>
<dbReference type="PANTHER" id="PTHR42771">
    <property type="entry name" value="IRON(3+)-HYDROXAMATE IMPORT ATP-BINDING PROTEIN FHUC"/>
    <property type="match status" value="1"/>
</dbReference>
<keyword evidence="6 12" id="KW-0067">ATP-binding</keyword>
<evidence type="ECO:0000256" key="10">
    <source>
        <dbReference type="SAM" id="MobiDB-lite"/>
    </source>
</evidence>
<keyword evidence="9" id="KW-0472">Membrane</keyword>
<keyword evidence="13" id="KW-1185">Reference proteome</keyword>
<evidence type="ECO:0000256" key="2">
    <source>
        <dbReference type="ARBA" id="ARBA00022448"/>
    </source>
</evidence>
<accession>A0A6L5YSR8</accession>
<evidence type="ECO:0000256" key="8">
    <source>
        <dbReference type="ARBA" id="ARBA00023065"/>
    </source>
</evidence>
<dbReference type="Proteomes" id="UP000474024">
    <property type="component" value="Unassembled WGS sequence"/>
</dbReference>
<keyword evidence="3" id="KW-1003">Cell membrane</keyword>
<comment type="caution">
    <text evidence="12">The sequence shown here is derived from an EMBL/GenBank/DDBJ whole genome shotgun (WGS) entry which is preliminary data.</text>
</comment>
<evidence type="ECO:0000256" key="6">
    <source>
        <dbReference type="ARBA" id="ARBA00022840"/>
    </source>
</evidence>
<comment type="subcellular location">
    <subcellularLocation>
        <location evidence="1">Cell membrane</location>
        <topology evidence="1">Peripheral membrane protein</topology>
    </subcellularLocation>
</comment>
<keyword evidence="8" id="KW-0406">Ion transport</keyword>
<sequence length="384" mass="42669">MSEKQIRQETSENDGFENKNSGLWTQNLTVGYDRIPLIRDVELHVHPGEILTLIGPNGSGKSTILKTITKQLSKIAGTIYVEGTPADKLKDSEISKQLSMVMTERLRTELMTGREVVASGRYPYTGKLGILSEEDWKKVDEAIELVNAKEVAEQDFRRISDGQRQRLMLARAICQDTQILVLDEPTSYLDMGFKLDILANIRRLAREKNIAIIMSLHELDLVSKISDTVACVKGDKIDRIGTPEEIFTGDYIQKLYGVDEMSFDPVTGQVFLHVEKKAPEVFVIGGGGSGIAVYQKLQRKQIPFAAGILQENDVEFAAARALGSEVVSEKAFSSIGMDKVEKAKQLIDSCHSCICAVDEFGPQNEACLNLKEYAQEKGKLMYSV</sequence>
<evidence type="ECO:0000256" key="3">
    <source>
        <dbReference type="ARBA" id="ARBA00022475"/>
    </source>
</evidence>
<dbReference type="PANTHER" id="PTHR42771:SF2">
    <property type="entry name" value="IRON(3+)-HYDROXAMATE IMPORT ATP-BINDING PROTEIN FHUC"/>
    <property type="match status" value="1"/>
</dbReference>
<protein>
    <submittedName>
        <fullName evidence="12">ABC transporter ATP-binding protein</fullName>
    </submittedName>
</protein>
<keyword evidence="5" id="KW-0547">Nucleotide-binding</keyword>
<keyword evidence="7" id="KW-0408">Iron</keyword>
<dbReference type="GO" id="GO:0016887">
    <property type="term" value="F:ATP hydrolysis activity"/>
    <property type="evidence" value="ECO:0007669"/>
    <property type="project" value="InterPro"/>
</dbReference>
<dbReference type="InterPro" id="IPR051535">
    <property type="entry name" value="Siderophore_ABC-ATPase"/>
</dbReference>
<reference evidence="12 13" key="1">
    <citation type="submission" date="2019-08" db="EMBL/GenBank/DDBJ databases">
        <title>In-depth cultivation of the pig gut microbiome towards novel bacterial diversity and tailored functional studies.</title>
        <authorList>
            <person name="Wylensek D."/>
            <person name="Hitch T.C.A."/>
            <person name="Clavel T."/>
        </authorList>
    </citation>
    <scope>NUCLEOTIDE SEQUENCE [LARGE SCALE GENOMIC DNA]</scope>
    <source>
        <strain evidence="12 13">MUC/MUC-530-WT-4D</strain>
    </source>
</reference>
<dbReference type="GO" id="GO:0005886">
    <property type="term" value="C:plasma membrane"/>
    <property type="evidence" value="ECO:0007669"/>
    <property type="project" value="UniProtKB-SubCell"/>
</dbReference>
<dbReference type="GO" id="GO:0006826">
    <property type="term" value="P:iron ion transport"/>
    <property type="evidence" value="ECO:0007669"/>
    <property type="project" value="UniProtKB-KW"/>
</dbReference>
<evidence type="ECO:0000256" key="9">
    <source>
        <dbReference type="ARBA" id="ARBA00023136"/>
    </source>
</evidence>
<evidence type="ECO:0000313" key="13">
    <source>
        <dbReference type="Proteomes" id="UP000474024"/>
    </source>
</evidence>
<dbReference type="RefSeq" id="WP_154430190.1">
    <property type="nucleotide sequence ID" value="NZ_VUNI01000015.1"/>
</dbReference>
<keyword evidence="4" id="KW-0410">Iron transport</keyword>
<dbReference type="SUPFAM" id="SSF52540">
    <property type="entry name" value="P-loop containing nucleoside triphosphate hydrolases"/>
    <property type="match status" value="1"/>
</dbReference>
<dbReference type="GO" id="GO:0005524">
    <property type="term" value="F:ATP binding"/>
    <property type="evidence" value="ECO:0007669"/>
    <property type="project" value="UniProtKB-KW"/>
</dbReference>
<evidence type="ECO:0000259" key="11">
    <source>
        <dbReference type="PROSITE" id="PS50893"/>
    </source>
</evidence>
<name>A0A6L5YSR8_9FIRM</name>
<dbReference type="FunFam" id="3.40.50.300:FF:000134">
    <property type="entry name" value="Iron-enterobactin ABC transporter ATP-binding protein"/>
    <property type="match status" value="1"/>
</dbReference>
<dbReference type="EMBL" id="VUNI01000015">
    <property type="protein sequence ID" value="MST75227.1"/>
    <property type="molecule type" value="Genomic_DNA"/>
</dbReference>
<dbReference type="Gene3D" id="3.40.50.300">
    <property type="entry name" value="P-loop containing nucleotide triphosphate hydrolases"/>
    <property type="match status" value="1"/>
</dbReference>
<feature type="domain" description="ABC transporter" evidence="11">
    <location>
        <begin position="23"/>
        <end position="259"/>
    </location>
</feature>
<dbReference type="Pfam" id="PF00005">
    <property type="entry name" value="ABC_tran"/>
    <property type="match status" value="1"/>
</dbReference>
<dbReference type="InterPro" id="IPR027417">
    <property type="entry name" value="P-loop_NTPase"/>
</dbReference>
<evidence type="ECO:0000256" key="4">
    <source>
        <dbReference type="ARBA" id="ARBA00022496"/>
    </source>
</evidence>
<dbReference type="CDD" id="cd03214">
    <property type="entry name" value="ABC_Iron-Siderophores_B12_Hemin"/>
    <property type="match status" value="1"/>
</dbReference>
<feature type="region of interest" description="Disordered" evidence="10">
    <location>
        <begin position="1"/>
        <end position="20"/>
    </location>
</feature>
<organism evidence="12 13">
    <name type="scientific">Roseburia porci</name>
    <dbReference type="NCBI Taxonomy" id="2605790"/>
    <lineage>
        <taxon>Bacteria</taxon>
        <taxon>Bacillati</taxon>
        <taxon>Bacillota</taxon>
        <taxon>Clostridia</taxon>
        <taxon>Lachnospirales</taxon>
        <taxon>Lachnospiraceae</taxon>
        <taxon>Roseburia</taxon>
    </lineage>
</organism>
<evidence type="ECO:0000256" key="5">
    <source>
        <dbReference type="ARBA" id="ARBA00022741"/>
    </source>
</evidence>
<dbReference type="AlphaFoldDB" id="A0A6L5YSR8"/>